<protein>
    <recommendedName>
        <fullName evidence="3">K+ potassium transporter integral membrane domain-containing protein</fullName>
    </recommendedName>
</protein>
<keyword evidence="5" id="KW-1185">Reference proteome</keyword>
<dbReference type="PANTHER" id="PTHR30540:SF20">
    <property type="entry name" value="POTASSIUM TRANSPORTER 6"/>
    <property type="match status" value="1"/>
</dbReference>
<name>A0AAD8RSY6_LOLMU</name>
<reference evidence="4" key="1">
    <citation type="submission" date="2023-07" db="EMBL/GenBank/DDBJ databases">
        <title>A chromosome-level genome assembly of Lolium multiflorum.</title>
        <authorList>
            <person name="Chen Y."/>
            <person name="Copetti D."/>
            <person name="Kolliker R."/>
            <person name="Studer B."/>
        </authorList>
    </citation>
    <scope>NUCLEOTIDE SEQUENCE</scope>
    <source>
        <strain evidence="4">02402/16</strain>
        <tissue evidence="4">Leaf</tissue>
    </source>
</reference>
<accession>A0AAD8RSY6</accession>
<dbReference type="Proteomes" id="UP001231189">
    <property type="component" value="Unassembled WGS sequence"/>
</dbReference>
<gene>
    <name evidence="4" type="ORF">QYE76_005558</name>
</gene>
<comment type="similarity">
    <text evidence="1">Belongs to the HAK/KUP transporter (TC 2.A.72.3) family.</text>
</comment>
<feature type="transmembrane region" description="Helical" evidence="2">
    <location>
        <begin position="69"/>
        <end position="89"/>
    </location>
</feature>
<dbReference type="AlphaFoldDB" id="A0AAD8RSY6"/>
<dbReference type="Pfam" id="PF02705">
    <property type="entry name" value="K_trans"/>
    <property type="match status" value="1"/>
</dbReference>
<dbReference type="EMBL" id="JAUUTY010000005">
    <property type="protein sequence ID" value="KAK1631243.1"/>
    <property type="molecule type" value="Genomic_DNA"/>
</dbReference>
<dbReference type="InterPro" id="IPR053951">
    <property type="entry name" value="K_trans_N"/>
</dbReference>
<keyword evidence="2" id="KW-1133">Transmembrane helix</keyword>
<organism evidence="4 5">
    <name type="scientific">Lolium multiflorum</name>
    <name type="common">Italian ryegrass</name>
    <name type="synonym">Lolium perenne subsp. multiflorum</name>
    <dbReference type="NCBI Taxonomy" id="4521"/>
    <lineage>
        <taxon>Eukaryota</taxon>
        <taxon>Viridiplantae</taxon>
        <taxon>Streptophyta</taxon>
        <taxon>Embryophyta</taxon>
        <taxon>Tracheophyta</taxon>
        <taxon>Spermatophyta</taxon>
        <taxon>Magnoliopsida</taxon>
        <taxon>Liliopsida</taxon>
        <taxon>Poales</taxon>
        <taxon>Poaceae</taxon>
        <taxon>BOP clade</taxon>
        <taxon>Pooideae</taxon>
        <taxon>Poodae</taxon>
        <taxon>Poeae</taxon>
        <taxon>Poeae Chloroplast Group 2 (Poeae type)</taxon>
        <taxon>Loliodinae</taxon>
        <taxon>Loliinae</taxon>
        <taxon>Lolium</taxon>
    </lineage>
</organism>
<evidence type="ECO:0000256" key="2">
    <source>
        <dbReference type="SAM" id="Phobius"/>
    </source>
</evidence>
<dbReference type="PANTHER" id="PTHR30540">
    <property type="entry name" value="OSMOTIC STRESS POTASSIUM TRANSPORTER"/>
    <property type="match status" value="1"/>
</dbReference>
<evidence type="ECO:0000313" key="5">
    <source>
        <dbReference type="Proteomes" id="UP001231189"/>
    </source>
</evidence>
<feature type="transmembrane region" description="Helical" evidence="2">
    <location>
        <begin position="29"/>
        <end position="49"/>
    </location>
</feature>
<dbReference type="GO" id="GO:0015079">
    <property type="term" value="F:potassium ion transmembrane transporter activity"/>
    <property type="evidence" value="ECO:0007669"/>
    <property type="project" value="InterPro"/>
</dbReference>
<evidence type="ECO:0000313" key="4">
    <source>
        <dbReference type="EMBL" id="KAK1631243.1"/>
    </source>
</evidence>
<sequence length="133" mass="14762">MPIGWPAADRPGLLYGAIGHTNRLKAMQVVFSTVEYPSLILAYSGQAAYMIKYPVELSTMFYDSISGPLFWHIFVASTLATIVASQSLISASFSIVRQSINLSCFPRATLQHTSEKYEGQVYSLEVNYLLMVL</sequence>
<evidence type="ECO:0000259" key="3">
    <source>
        <dbReference type="Pfam" id="PF02705"/>
    </source>
</evidence>
<evidence type="ECO:0000256" key="1">
    <source>
        <dbReference type="ARBA" id="ARBA00008440"/>
    </source>
</evidence>
<feature type="domain" description="K+ potassium transporter integral membrane" evidence="3">
    <location>
        <begin position="14"/>
        <end position="132"/>
    </location>
</feature>
<dbReference type="GO" id="GO:0016020">
    <property type="term" value="C:membrane"/>
    <property type="evidence" value="ECO:0007669"/>
    <property type="project" value="InterPro"/>
</dbReference>
<dbReference type="InterPro" id="IPR003855">
    <property type="entry name" value="K+_transporter"/>
</dbReference>
<keyword evidence="2" id="KW-0812">Transmembrane</keyword>
<proteinExistence type="inferred from homology"/>
<comment type="caution">
    <text evidence="4">The sequence shown here is derived from an EMBL/GenBank/DDBJ whole genome shotgun (WGS) entry which is preliminary data.</text>
</comment>
<keyword evidence="2" id="KW-0472">Membrane</keyword>